<sequence>MAKEESIIEWRQLLMDRGRGILRSADYSTIKPSSKQASVELCFKYEKQFYTKRNTSNAKERYSNAEELSTLEMKLLTVALRMPGSQCSRVPVAVLRAHRKCSILSDLRQSAIPNATDTCPSTMNEHNARRVVWFYKTNEGNRKATVNHFLAEGVMGRMSYSIISRFEKTGRTDYAYLAGHPTSIATKATVKKIKKNFWLILHQFAKSLKN</sequence>
<gene>
    <name evidence="1" type="ORF">ILUMI_07258</name>
</gene>
<protein>
    <submittedName>
        <fullName evidence="1">Uncharacterized protein</fullName>
    </submittedName>
</protein>
<dbReference type="EMBL" id="VTPC01003174">
    <property type="protein sequence ID" value="KAF2898920.1"/>
    <property type="molecule type" value="Genomic_DNA"/>
</dbReference>
<reference evidence="1" key="1">
    <citation type="submission" date="2019-08" db="EMBL/GenBank/DDBJ databases">
        <title>The genome of the North American firefly Photinus pyralis.</title>
        <authorList>
            <consortium name="Photinus pyralis genome working group"/>
            <person name="Fallon T.R."/>
            <person name="Sander Lower S.E."/>
            <person name="Weng J.-K."/>
        </authorList>
    </citation>
    <scope>NUCLEOTIDE SEQUENCE</scope>
    <source>
        <strain evidence="1">TRF0915ILg1</strain>
        <tissue evidence="1">Whole body</tissue>
    </source>
</reference>
<organism evidence="1 2">
    <name type="scientific">Ignelater luminosus</name>
    <name type="common">Cucubano</name>
    <name type="synonym">Pyrophorus luminosus</name>
    <dbReference type="NCBI Taxonomy" id="2038154"/>
    <lineage>
        <taxon>Eukaryota</taxon>
        <taxon>Metazoa</taxon>
        <taxon>Ecdysozoa</taxon>
        <taxon>Arthropoda</taxon>
        <taxon>Hexapoda</taxon>
        <taxon>Insecta</taxon>
        <taxon>Pterygota</taxon>
        <taxon>Neoptera</taxon>
        <taxon>Endopterygota</taxon>
        <taxon>Coleoptera</taxon>
        <taxon>Polyphaga</taxon>
        <taxon>Elateriformia</taxon>
        <taxon>Elateroidea</taxon>
        <taxon>Elateridae</taxon>
        <taxon>Agrypninae</taxon>
        <taxon>Pyrophorini</taxon>
        <taxon>Ignelater</taxon>
    </lineage>
</organism>
<proteinExistence type="predicted"/>
<accession>A0A8K0GBS5</accession>
<dbReference type="Proteomes" id="UP000801492">
    <property type="component" value="Unassembled WGS sequence"/>
</dbReference>
<evidence type="ECO:0000313" key="1">
    <source>
        <dbReference type="EMBL" id="KAF2898920.1"/>
    </source>
</evidence>
<name>A0A8K0GBS5_IGNLU</name>
<evidence type="ECO:0000313" key="2">
    <source>
        <dbReference type="Proteomes" id="UP000801492"/>
    </source>
</evidence>
<dbReference type="AlphaFoldDB" id="A0A8K0GBS5"/>
<comment type="caution">
    <text evidence="1">The sequence shown here is derived from an EMBL/GenBank/DDBJ whole genome shotgun (WGS) entry which is preliminary data.</text>
</comment>
<keyword evidence="2" id="KW-1185">Reference proteome</keyword>